<dbReference type="EMBL" id="WJNG01000002">
    <property type="protein sequence ID" value="MRH41649.1"/>
    <property type="molecule type" value="Genomic_DNA"/>
</dbReference>
<dbReference type="Pfam" id="PF02481">
    <property type="entry name" value="DNA_processg_A"/>
    <property type="match status" value="1"/>
</dbReference>
<evidence type="ECO:0000313" key="4">
    <source>
        <dbReference type="Proteomes" id="UP000799092"/>
    </source>
</evidence>
<dbReference type="Proteomes" id="UP000799092">
    <property type="component" value="Unassembled WGS sequence"/>
</dbReference>
<dbReference type="OrthoDB" id="9785707at2"/>
<accession>A0A6A8DCP7</accession>
<dbReference type="PANTHER" id="PTHR43022:SF1">
    <property type="entry name" value="PROTEIN SMF"/>
    <property type="match status" value="1"/>
</dbReference>
<evidence type="ECO:0000313" key="3">
    <source>
        <dbReference type="EMBL" id="MRH41649.1"/>
    </source>
</evidence>
<organism evidence="3 4">
    <name type="scientific">Aquibacillus halophilus</name>
    <dbReference type="NCBI Taxonomy" id="930132"/>
    <lineage>
        <taxon>Bacteria</taxon>
        <taxon>Bacillati</taxon>
        <taxon>Bacillota</taxon>
        <taxon>Bacilli</taxon>
        <taxon>Bacillales</taxon>
        <taxon>Bacillaceae</taxon>
        <taxon>Aquibacillus</taxon>
    </lineage>
</organism>
<feature type="domain" description="Smf/DprA SLOG" evidence="2">
    <location>
        <begin position="82"/>
        <end position="289"/>
    </location>
</feature>
<sequence>MKSIWIALTYIKGLGPKRIKKVYIEFPHLTFADFKGPNLEKIKKIIGNKKVSETLSDIELIAQYTKKAEETIRLHEKNDISVVTIADNNYPELLKKIDDSPIVLYCKGDVDLLQQSKSIAVVGTRHPTAKGEGMARRIAKIFSEKGYVIVSGLALGIDTEAHKGTLEVNGKTVAVLANGLDTITPKENKKLAEEIVQKGGLLISEYPIRTKTFRAAFVQRDRIQSGLSIAVCPVQTDIKGGTQHTIKFARSQNRLLFCPTPLEQVPATRGIEALLKEDALPIRNSHDIVIVENSISKRLQELTNSEEIPVKLEQTSVVQLDLFD</sequence>
<comment type="similarity">
    <text evidence="1">Belongs to the DprA/Smf family.</text>
</comment>
<dbReference type="AlphaFoldDB" id="A0A6A8DCP7"/>
<proteinExistence type="inferred from homology"/>
<dbReference type="InterPro" id="IPR003488">
    <property type="entry name" value="DprA"/>
</dbReference>
<dbReference type="Gene3D" id="3.40.50.450">
    <property type="match status" value="1"/>
</dbReference>
<dbReference type="SUPFAM" id="SSF102405">
    <property type="entry name" value="MCP/YpsA-like"/>
    <property type="match status" value="1"/>
</dbReference>
<name>A0A6A8DCP7_9BACI</name>
<protein>
    <submittedName>
        <fullName evidence="3">DNA-protecting protein DprA</fullName>
    </submittedName>
</protein>
<dbReference type="InterPro" id="IPR057666">
    <property type="entry name" value="DrpA_SLOG"/>
</dbReference>
<reference evidence="3" key="1">
    <citation type="submission" date="2019-11" db="EMBL/GenBank/DDBJ databases">
        <authorList>
            <person name="Li J."/>
        </authorList>
    </citation>
    <scope>NUCLEOTIDE SEQUENCE</scope>
    <source>
        <strain evidence="3">B6B</strain>
    </source>
</reference>
<keyword evidence="4" id="KW-1185">Reference proteome</keyword>
<gene>
    <name evidence="3" type="primary">dprA</name>
    <name evidence="3" type="ORF">GH741_03050</name>
</gene>
<comment type="caution">
    <text evidence="3">The sequence shown here is derived from an EMBL/GenBank/DDBJ whole genome shotgun (WGS) entry which is preliminary data.</text>
</comment>
<dbReference type="RefSeq" id="WP_153735285.1">
    <property type="nucleotide sequence ID" value="NZ_WJNG01000002.1"/>
</dbReference>
<evidence type="ECO:0000256" key="1">
    <source>
        <dbReference type="ARBA" id="ARBA00006525"/>
    </source>
</evidence>
<dbReference type="GO" id="GO:0009294">
    <property type="term" value="P:DNA-mediated transformation"/>
    <property type="evidence" value="ECO:0007669"/>
    <property type="project" value="InterPro"/>
</dbReference>
<evidence type="ECO:0000259" key="2">
    <source>
        <dbReference type="Pfam" id="PF02481"/>
    </source>
</evidence>
<dbReference type="NCBIfam" id="TIGR00732">
    <property type="entry name" value="dprA"/>
    <property type="match status" value="1"/>
</dbReference>
<dbReference type="PANTHER" id="PTHR43022">
    <property type="entry name" value="PROTEIN SMF"/>
    <property type="match status" value="1"/>
</dbReference>